<accession>R4K8V4</accession>
<evidence type="ECO:0000313" key="1">
    <source>
        <dbReference type="EMBL" id="AGK96974.1"/>
    </source>
</evidence>
<evidence type="ECO:0000313" key="2">
    <source>
        <dbReference type="Proteomes" id="UP000013523"/>
    </source>
</evidence>
<dbReference type="PATRIC" id="fig|86416.3.peg.2064"/>
<reference evidence="1 2" key="1">
    <citation type="submission" date="2012-01" db="EMBL/GenBank/DDBJ databases">
        <title>Complete sequence of chromosome of Clostridium pasteurianum BC1.</title>
        <authorList>
            <consortium name="US DOE Joint Genome Institute"/>
            <person name="Lucas S."/>
            <person name="Han J."/>
            <person name="Lapidus A."/>
            <person name="Cheng J.-F."/>
            <person name="Goodwin L."/>
            <person name="Pitluck S."/>
            <person name="Peters L."/>
            <person name="Mikhailova N."/>
            <person name="Teshima H."/>
            <person name="Detter J.C."/>
            <person name="Han C."/>
            <person name="Tapia R."/>
            <person name="Land M."/>
            <person name="Hauser L."/>
            <person name="Kyrpides N."/>
            <person name="Ivanova N."/>
            <person name="Pagani I."/>
            <person name="Dunn J."/>
            <person name="Taghavi S."/>
            <person name="Francis A."/>
            <person name="van der Lelie D."/>
            <person name="Woyke T."/>
        </authorList>
    </citation>
    <scope>NUCLEOTIDE SEQUENCE [LARGE SCALE GENOMIC DNA]</scope>
    <source>
        <strain evidence="1 2">BC1</strain>
    </source>
</reference>
<gene>
    <name evidence="1" type="ORF">Clopa_2092</name>
</gene>
<dbReference type="RefSeq" id="WP_015615282.1">
    <property type="nucleotide sequence ID" value="NC_021182.1"/>
</dbReference>
<organism evidence="1 2">
    <name type="scientific">Clostridium pasteurianum BC1</name>
    <dbReference type="NCBI Taxonomy" id="86416"/>
    <lineage>
        <taxon>Bacteria</taxon>
        <taxon>Bacillati</taxon>
        <taxon>Bacillota</taxon>
        <taxon>Clostridia</taxon>
        <taxon>Eubacteriales</taxon>
        <taxon>Clostridiaceae</taxon>
        <taxon>Clostridium</taxon>
    </lineage>
</organism>
<proteinExistence type="predicted"/>
<dbReference type="STRING" id="86416.Clopa_2092"/>
<dbReference type="KEGG" id="cpas:Clopa_2092"/>
<sequence length="82" mass="9769">MTQEEILQQKENELKDRELKLEKIQYFKDIEVLQSILDKNELTNADVTMLIEKIVVTETEEVSKYNMPKLDIEINWNAPFII</sequence>
<dbReference type="AlphaFoldDB" id="R4K8V4"/>
<keyword evidence="2" id="KW-1185">Reference proteome</keyword>
<dbReference type="HOGENOM" id="CLU_2552289_0_0_9"/>
<name>R4K8V4_CLOPA</name>
<protein>
    <submittedName>
        <fullName evidence="1">Uncharacterized protein</fullName>
    </submittedName>
</protein>
<dbReference type="EMBL" id="CP003261">
    <property type="protein sequence ID" value="AGK96974.1"/>
    <property type="molecule type" value="Genomic_DNA"/>
</dbReference>
<dbReference type="Proteomes" id="UP000013523">
    <property type="component" value="Chromosome"/>
</dbReference>